<dbReference type="Pfam" id="PF07715">
    <property type="entry name" value="Plug"/>
    <property type="match status" value="1"/>
</dbReference>
<evidence type="ECO:0000256" key="12">
    <source>
        <dbReference type="ARBA" id="ARBA00023170"/>
    </source>
</evidence>
<feature type="signal peptide" evidence="16">
    <location>
        <begin position="1"/>
        <end position="30"/>
    </location>
</feature>
<dbReference type="InterPro" id="IPR010105">
    <property type="entry name" value="TonB_sidphr_rcpt"/>
</dbReference>
<evidence type="ECO:0000256" key="8">
    <source>
        <dbReference type="ARBA" id="ARBA00023004"/>
    </source>
</evidence>
<name>A0A6N7LGG2_SINTE</name>
<feature type="domain" description="TonB-dependent receptor-like beta-barrel" evidence="17">
    <location>
        <begin position="256"/>
        <end position="713"/>
    </location>
</feature>
<keyword evidence="6 14" id="KW-0812">Transmembrane</keyword>
<dbReference type="GO" id="GO:0009279">
    <property type="term" value="C:cell outer membrane"/>
    <property type="evidence" value="ECO:0007669"/>
    <property type="project" value="UniProtKB-SubCell"/>
</dbReference>
<evidence type="ECO:0000256" key="14">
    <source>
        <dbReference type="PROSITE-ProRule" id="PRU01360"/>
    </source>
</evidence>
<evidence type="ECO:0000256" key="6">
    <source>
        <dbReference type="ARBA" id="ARBA00022692"/>
    </source>
</evidence>
<gene>
    <name evidence="19" type="ORF">GHK62_19500</name>
</gene>
<evidence type="ECO:0000256" key="11">
    <source>
        <dbReference type="ARBA" id="ARBA00023136"/>
    </source>
</evidence>
<keyword evidence="10 15" id="KW-0798">TonB box</keyword>
<dbReference type="GO" id="GO:0038023">
    <property type="term" value="F:signaling receptor activity"/>
    <property type="evidence" value="ECO:0007669"/>
    <property type="project" value="InterPro"/>
</dbReference>
<proteinExistence type="inferred from homology"/>
<dbReference type="InterPro" id="IPR037066">
    <property type="entry name" value="Plug_dom_sf"/>
</dbReference>
<evidence type="ECO:0000256" key="4">
    <source>
        <dbReference type="ARBA" id="ARBA00022452"/>
    </source>
</evidence>
<dbReference type="InterPro" id="IPR036942">
    <property type="entry name" value="Beta-barrel_TonB_sf"/>
</dbReference>
<evidence type="ECO:0000256" key="7">
    <source>
        <dbReference type="ARBA" id="ARBA00022729"/>
    </source>
</evidence>
<keyword evidence="8" id="KW-0408">Iron</keyword>
<feature type="domain" description="TonB-dependent receptor plug" evidence="18">
    <location>
        <begin position="82"/>
        <end position="182"/>
    </location>
</feature>
<dbReference type="Gene3D" id="2.170.130.10">
    <property type="entry name" value="TonB-dependent receptor, plug domain"/>
    <property type="match status" value="1"/>
</dbReference>
<dbReference type="InterPro" id="IPR000531">
    <property type="entry name" value="Beta-barrel_TonB"/>
</dbReference>
<feature type="chain" id="PRO_5027089999" evidence="16">
    <location>
        <begin position="31"/>
        <end position="742"/>
    </location>
</feature>
<dbReference type="NCBIfam" id="NF010650">
    <property type="entry name" value="PRK14049.1"/>
    <property type="match status" value="1"/>
</dbReference>
<dbReference type="Pfam" id="PF00593">
    <property type="entry name" value="TonB_dep_Rec_b-barrel"/>
    <property type="match status" value="1"/>
</dbReference>
<keyword evidence="7 16" id="KW-0732">Signal</keyword>
<comment type="caution">
    <text evidence="19">The sequence shown here is derived from an EMBL/GenBank/DDBJ whole genome shotgun (WGS) entry which is preliminary data.</text>
</comment>
<dbReference type="Gene3D" id="2.40.170.20">
    <property type="entry name" value="TonB-dependent receptor, beta-barrel domain"/>
    <property type="match status" value="1"/>
</dbReference>
<evidence type="ECO:0000256" key="13">
    <source>
        <dbReference type="ARBA" id="ARBA00023237"/>
    </source>
</evidence>
<dbReference type="InterPro" id="IPR012910">
    <property type="entry name" value="Plug_dom"/>
</dbReference>
<accession>A0A6N7LGG2</accession>
<dbReference type="GO" id="GO:0015344">
    <property type="term" value="F:siderophore uptake transmembrane transporter activity"/>
    <property type="evidence" value="ECO:0007669"/>
    <property type="project" value="TreeGrafter"/>
</dbReference>
<keyword evidence="5" id="KW-0410">Iron transport</keyword>
<dbReference type="AlphaFoldDB" id="A0A6N7LGG2"/>
<dbReference type="PANTHER" id="PTHR32552">
    <property type="entry name" value="FERRICHROME IRON RECEPTOR-RELATED"/>
    <property type="match status" value="1"/>
</dbReference>
<evidence type="ECO:0000256" key="3">
    <source>
        <dbReference type="ARBA" id="ARBA00022448"/>
    </source>
</evidence>
<keyword evidence="3 14" id="KW-0813">Transport</keyword>
<dbReference type="CDD" id="cd01347">
    <property type="entry name" value="ligand_gated_channel"/>
    <property type="match status" value="1"/>
</dbReference>
<dbReference type="PANTHER" id="PTHR32552:SF68">
    <property type="entry name" value="FERRICHROME OUTER MEMBRANE TRANSPORTER_PHAGE RECEPTOR"/>
    <property type="match status" value="1"/>
</dbReference>
<keyword evidence="9" id="KW-0406">Ion transport</keyword>
<comment type="similarity">
    <text evidence="2 14 15">Belongs to the TonB-dependent receptor family.</text>
</comment>
<dbReference type="OrthoDB" id="9760333at2"/>
<dbReference type="EMBL" id="WITC01000081">
    <property type="protein sequence ID" value="MQX16862.1"/>
    <property type="molecule type" value="Genomic_DNA"/>
</dbReference>
<evidence type="ECO:0000259" key="17">
    <source>
        <dbReference type="Pfam" id="PF00593"/>
    </source>
</evidence>
<protein>
    <submittedName>
        <fullName evidence="19">TonB-dependent siderophore receptor</fullName>
    </submittedName>
</protein>
<reference evidence="19 20" key="1">
    <citation type="journal article" date="2013" name="Genome Biol.">
        <title>Comparative genomics of the core and accessory genomes of 48 Sinorhizobium strains comprising five genospecies.</title>
        <authorList>
            <person name="Sugawara M."/>
            <person name="Epstein B."/>
            <person name="Badgley B.D."/>
            <person name="Unno T."/>
            <person name="Xu L."/>
            <person name="Reese J."/>
            <person name="Gyaneshwar P."/>
            <person name="Denny R."/>
            <person name="Mudge J."/>
            <person name="Bharti A.K."/>
            <person name="Farmer A.D."/>
            <person name="May G.D."/>
            <person name="Woodward J.E."/>
            <person name="Medigue C."/>
            <person name="Vallenet D."/>
            <person name="Lajus A."/>
            <person name="Rouy Z."/>
            <person name="Martinez-Vaz B."/>
            <person name="Tiffin P."/>
            <person name="Young N.D."/>
            <person name="Sadowsky M.J."/>
        </authorList>
    </citation>
    <scope>NUCLEOTIDE SEQUENCE [LARGE SCALE GENOMIC DNA]</scope>
    <source>
        <strain evidence="19 20">USDA4894</strain>
    </source>
</reference>
<keyword evidence="12 19" id="KW-0675">Receptor</keyword>
<dbReference type="PROSITE" id="PS52016">
    <property type="entry name" value="TONB_DEPENDENT_REC_3"/>
    <property type="match status" value="1"/>
</dbReference>
<evidence type="ECO:0000256" key="10">
    <source>
        <dbReference type="ARBA" id="ARBA00023077"/>
    </source>
</evidence>
<dbReference type="GO" id="GO:0015891">
    <property type="term" value="P:siderophore transport"/>
    <property type="evidence" value="ECO:0007669"/>
    <property type="project" value="InterPro"/>
</dbReference>
<dbReference type="SUPFAM" id="SSF56935">
    <property type="entry name" value="Porins"/>
    <property type="match status" value="1"/>
</dbReference>
<keyword evidence="4 14" id="KW-1134">Transmembrane beta strand</keyword>
<evidence type="ECO:0000313" key="19">
    <source>
        <dbReference type="EMBL" id="MQX16862.1"/>
    </source>
</evidence>
<evidence type="ECO:0000256" key="16">
    <source>
        <dbReference type="SAM" id="SignalP"/>
    </source>
</evidence>
<dbReference type="InterPro" id="IPR039426">
    <property type="entry name" value="TonB-dep_rcpt-like"/>
</dbReference>
<keyword evidence="20" id="KW-1185">Reference proteome</keyword>
<sequence>MPATRTLLLPLVRATLAGTSALALVAAAHAQEAQQEDTTSSGDSTALETLVVNGGSGGVITADGYVGISSATGAKVDTPFLETPQSISSVTEQQLRDRNPQTLLETLAYTPGTWVNAYGFDPRFDSFYVRGFDVTYTGVFRDNLRQPAAGSSLFKNEPYGLEGVSILRGPSSALYGATGAGGLYNLITKRATEEAVREVQIQVGTHDRYQGQFDFSGPVNETDPVYYRLTGLLRDSNTEQISVPDDRAYIAPAFTWKPDEDTKLTILGEYTRTKTGGTAANYNDFYYGGFGSVTDIFLGDPAFNDSIQNQGRIGYEFEHSVNEALTFRQNLRLSTLHIDAQYVYGYGPFIVDPLDPDNPYDDVLDPTRIGRMAGVFDERLTSMVVDNQLESNFATGIFDHTLLAGIDVAKLRYKALGGEAEITPIVLADPNFGAPIATPAFTSNDKQDQWQLGTYLQDQIRYEAWTLTVGGRYDWVWTDSSMTDLTTDTTTDVSQNDKAFSGRIGLTYETDFGLAPYASYSTAFSPNVGINGETNQPFKPTESTQQEIGVKYLLSDYNVLLTAALFNIDQENGVFWEVIGTKNRQVQRGKLRSRGLELEATTSLDNGLSLTAAYSYTNVKILEGAAGTVGNHVSSTPFHLASIWADYTMPEDSVAEGLGFGFGARYIGSSYGDDYNTLKNDARVLFDASVHYDFAAIDKKYEGLQLQVNATNLFDRRDITCTSNYCYRDQGRTVIGSLRYNW</sequence>
<evidence type="ECO:0000256" key="1">
    <source>
        <dbReference type="ARBA" id="ARBA00004571"/>
    </source>
</evidence>
<keyword evidence="13 14" id="KW-0998">Cell outer membrane</keyword>
<evidence type="ECO:0000259" key="18">
    <source>
        <dbReference type="Pfam" id="PF07715"/>
    </source>
</evidence>
<dbReference type="Proteomes" id="UP000439983">
    <property type="component" value="Unassembled WGS sequence"/>
</dbReference>
<evidence type="ECO:0000256" key="9">
    <source>
        <dbReference type="ARBA" id="ARBA00023065"/>
    </source>
</evidence>
<evidence type="ECO:0000256" key="15">
    <source>
        <dbReference type="RuleBase" id="RU003357"/>
    </source>
</evidence>
<evidence type="ECO:0000313" key="20">
    <source>
        <dbReference type="Proteomes" id="UP000439983"/>
    </source>
</evidence>
<organism evidence="19 20">
    <name type="scientific">Sinorhizobium terangae</name>
    <dbReference type="NCBI Taxonomy" id="110322"/>
    <lineage>
        <taxon>Bacteria</taxon>
        <taxon>Pseudomonadati</taxon>
        <taxon>Pseudomonadota</taxon>
        <taxon>Alphaproteobacteria</taxon>
        <taxon>Hyphomicrobiales</taxon>
        <taxon>Rhizobiaceae</taxon>
        <taxon>Sinorhizobium/Ensifer group</taxon>
        <taxon>Sinorhizobium</taxon>
    </lineage>
</organism>
<dbReference type="NCBIfam" id="TIGR01783">
    <property type="entry name" value="TonB-siderophor"/>
    <property type="match status" value="1"/>
</dbReference>
<keyword evidence="11 14" id="KW-0472">Membrane</keyword>
<evidence type="ECO:0000256" key="5">
    <source>
        <dbReference type="ARBA" id="ARBA00022496"/>
    </source>
</evidence>
<evidence type="ECO:0000256" key="2">
    <source>
        <dbReference type="ARBA" id="ARBA00009810"/>
    </source>
</evidence>
<dbReference type="RefSeq" id="WP_153440771.1">
    <property type="nucleotide sequence ID" value="NZ_CP121659.1"/>
</dbReference>
<comment type="subcellular location">
    <subcellularLocation>
        <location evidence="1 14">Cell outer membrane</location>
        <topology evidence="1 14">Multi-pass membrane protein</topology>
    </subcellularLocation>
</comment>